<dbReference type="GO" id="GO:0009654">
    <property type="term" value="C:photosystem II oxygen evolving complex"/>
    <property type="evidence" value="ECO:0007669"/>
    <property type="project" value="InterPro"/>
</dbReference>
<evidence type="ECO:0000259" key="3">
    <source>
        <dbReference type="Pfam" id="PF07833"/>
    </source>
</evidence>
<dbReference type="EMBL" id="RLII01000005">
    <property type="protein sequence ID" value="RXE59628.1"/>
    <property type="molecule type" value="Genomic_DNA"/>
</dbReference>
<keyword evidence="5" id="KW-1185">Reference proteome</keyword>
<organism evidence="4 5">
    <name type="scientific">Acetivibrio mesophilus</name>
    <dbReference type="NCBI Taxonomy" id="2487273"/>
    <lineage>
        <taxon>Bacteria</taxon>
        <taxon>Bacillati</taxon>
        <taxon>Bacillota</taxon>
        <taxon>Clostridia</taxon>
        <taxon>Eubacteriales</taxon>
        <taxon>Oscillospiraceae</taxon>
        <taxon>Acetivibrio</taxon>
    </lineage>
</organism>
<dbReference type="Pfam" id="PF01789">
    <property type="entry name" value="PsbP"/>
    <property type="match status" value="1"/>
</dbReference>
<dbReference type="InterPro" id="IPR002683">
    <property type="entry name" value="PsbP_C"/>
</dbReference>
<comment type="caution">
    <text evidence="4">The sequence shown here is derived from an EMBL/GenBank/DDBJ whole genome shotgun (WGS) entry which is preliminary data.</text>
</comment>
<protein>
    <submittedName>
        <fullName evidence="4">Copper amine oxidase</fullName>
    </submittedName>
</protein>
<name>A0A4Q0I5V7_9FIRM</name>
<dbReference type="RefSeq" id="WP_069194105.1">
    <property type="nucleotide sequence ID" value="NZ_RLII01000005.1"/>
</dbReference>
<dbReference type="OrthoDB" id="2079905at2"/>
<feature type="signal peptide" evidence="1">
    <location>
        <begin position="1"/>
        <end position="24"/>
    </location>
</feature>
<evidence type="ECO:0000259" key="2">
    <source>
        <dbReference type="Pfam" id="PF01789"/>
    </source>
</evidence>
<feature type="domain" description="Copper amine oxidase-like N-terminal" evidence="3">
    <location>
        <begin position="33"/>
        <end position="137"/>
    </location>
</feature>
<dbReference type="GO" id="GO:0019898">
    <property type="term" value="C:extrinsic component of membrane"/>
    <property type="evidence" value="ECO:0007669"/>
    <property type="project" value="InterPro"/>
</dbReference>
<sequence length="936" mass="107461">MKKALLLLITLSAMIMLNVSVAWADISLNLYYNGKIHTLKNTVVNQNDRYYLDADEIGQILDLKLKADLSSKTLSINDGKSVSTYSARPLDYSIVGLKNYNSNIPEIINERFYLPFEFIEEKFNLIVKYDKESGSIYFLRDKDLKNFKNITHGYLLEVPSHSSIDLSGSFDSFSDNSIMMIDEKGEFNYSINSDKLDATSIAGMRLILNDYSSSNEQIFEEISNYTKSYFRAMQSLYKNEFLFSGTDAASSESNMKIFADYSEYIYGQLSNVVLYNIIKSDKYSSVEETHIMITIPIYSNMSIYTINISGKRGFLTTENIGKIKELINALKIQNLPANQNSLKIFNDVKTVRSANSGIYPLLSESDIEYTEYINLQQNFKMQYPSTFTPYLQNSIIDSLDFTSFKIDYNNYISISVEEIHNPDTCIENKLSIIKSSPSVRSDTIEEGNSLLSGKDFHYVKYEIKDGLDLYYIQDYYTTYNSKLYKIELNSRFEKPSAAVVNEFIKIAESMEFIDSVKTDFIADMGFNKYINEYEGYSFSYPDTWELKNKSTDINFDRFSIVCPEYSGPLDICINESESLINASTEELLKLFAANNAEIVRNYTTNYYAPYGTKNTKILNTSSRVENDIIYIYRLINFLDEGQRHKLGYSIDIIRNGKIYSLFISVSDYLSSNGSLLDKELGQTIDAIVDSFTLKQTREYLKRESKGETRNQKVVFLENCFKLILGRSTTITHARTLDSNDDILVQISNCKEAGTYRIKFDYEEKNFEIVSAVMQKDAVSSSEQKLREMYSKKVIHSIKPDYDNMALTIQYSDSVGLPASEKSYFIDILPSEDGFDIRLVRNYTPSELIDKCKSYLENYLLTKVDVQFPRGYNHLKKHLGKGRYESYFINVFAKYGSKSGYFLLKIDPSSDSISAVSFIPSYEAEEVSISEYKSLQF</sequence>
<evidence type="ECO:0000313" key="4">
    <source>
        <dbReference type="EMBL" id="RXE59628.1"/>
    </source>
</evidence>
<gene>
    <name evidence="4" type="ORF">EFD62_06675</name>
</gene>
<keyword evidence="1" id="KW-0732">Signal</keyword>
<dbReference type="AlphaFoldDB" id="A0A4Q0I5V7"/>
<evidence type="ECO:0000313" key="5">
    <source>
        <dbReference type="Proteomes" id="UP000289166"/>
    </source>
</evidence>
<dbReference type="Proteomes" id="UP000289166">
    <property type="component" value="Unassembled WGS sequence"/>
</dbReference>
<dbReference type="GO" id="GO:0015979">
    <property type="term" value="P:photosynthesis"/>
    <property type="evidence" value="ECO:0007669"/>
    <property type="project" value="InterPro"/>
</dbReference>
<dbReference type="GO" id="GO:0005509">
    <property type="term" value="F:calcium ion binding"/>
    <property type="evidence" value="ECO:0007669"/>
    <property type="project" value="InterPro"/>
</dbReference>
<accession>A0A4Q0I5V7</accession>
<dbReference type="Pfam" id="PF07833">
    <property type="entry name" value="Cu_amine_oxidN1"/>
    <property type="match status" value="1"/>
</dbReference>
<dbReference type="Gene3D" id="3.40.1000.10">
    <property type="entry name" value="Mog1/PsbP, alpha/beta/alpha sandwich"/>
    <property type="match status" value="1"/>
</dbReference>
<feature type="domain" description="PsbP C-terminal" evidence="2">
    <location>
        <begin position="525"/>
        <end position="692"/>
    </location>
</feature>
<evidence type="ECO:0000256" key="1">
    <source>
        <dbReference type="SAM" id="SignalP"/>
    </source>
</evidence>
<proteinExistence type="predicted"/>
<reference evidence="5" key="1">
    <citation type="submission" date="2018-11" db="EMBL/GenBank/DDBJ databases">
        <title>Genome sequencing of a novel mesophilic and cellulolytic organism within the genus Hungateiclostridium.</title>
        <authorList>
            <person name="Rettenmaier R."/>
            <person name="Liebl W."/>
            <person name="Zverlov V."/>
        </authorList>
    </citation>
    <scope>NUCLEOTIDE SEQUENCE [LARGE SCALE GENOMIC DNA]</scope>
    <source>
        <strain evidence="5">N2K1</strain>
    </source>
</reference>
<dbReference type="InterPro" id="IPR012854">
    <property type="entry name" value="Cu_amine_oxidase-like_N"/>
</dbReference>
<feature type="chain" id="PRO_5020315122" evidence="1">
    <location>
        <begin position="25"/>
        <end position="936"/>
    </location>
</feature>